<evidence type="ECO:0000256" key="1">
    <source>
        <dbReference type="ARBA" id="ARBA00010390"/>
    </source>
</evidence>
<evidence type="ECO:0000256" key="5">
    <source>
        <dbReference type="RuleBase" id="RU000383"/>
    </source>
</evidence>
<organism evidence="7 8">
    <name type="scientific">Lymnaea stagnalis</name>
    <name type="common">Great pond snail</name>
    <name type="synonym">Helix stagnalis</name>
    <dbReference type="NCBI Taxonomy" id="6523"/>
    <lineage>
        <taxon>Eukaryota</taxon>
        <taxon>Metazoa</taxon>
        <taxon>Spiralia</taxon>
        <taxon>Lophotrochozoa</taxon>
        <taxon>Mollusca</taxon>
        <taxon>Gastropoda</taxon>
        <taxon>Heterobranchia</taxon>
        <taxon>Euthyneura</taxon>
        <taxon>Panpulmonata</taxon>
        <taxon>Hygrophila</taxon>
        <taxon>Lymnaeoidea</taxon>
        <taxon>Lymnaeidae</taxon>
        <taxon>Lymnaea</taxon>
    </lineage>
</organism>
<evidence type="ECO:0000256" key="4">
    <source>
        <dbReference type="ARBA" id="ARBA00032419"/>
    </source>
</evidence>
<name>A0AAV2H5Y2_LYMST</name>
<sequence length="234" mass="27636">MSDSETRVHFRVIRYIHEASIKLHLQSIPIATASTIYHKFFRENKLKDYDPFLIGATCLSLACKIEEENVRMRDIVNVCYRTLHKNKAPLEIGDTFWALRESVASCELFLLRALQFKVVFDHPHKYLCHYLKAISDWMEPRQWEEIPIPRTSWAFLRDSYHNGLCLDFQPEHIAVSVLYLALQCHGLEIPFYKYARKKWWQVGAVFSKDITLEIIQTIVTKILDMYDIENLLAR</sequence>
<evidence type="ECO:0000313" key="7">
    <source>
        <dbReference type="EMBL" id="CAL1529092.1"/>
    </source>
</evidence>
<proteinExistence type="inferred from homology"/>
<reference evidence="7 8" key="1">
    <citation type="submission" date="2024-04" db="EMBL/GenBank/DDBJ databases">
        <authorList>
            <consortium name="Genoscope - CEA"/>
            <person name="William W."/>
        </authorList>
    </citation>
    <scope>NUCLEOTIDE SEQUENCE [LARGE SCALE GENOMIC DNA]</scope>
</reference>
<protein>
    <recommendedName>
        <fullName evidence="2">Cyclin-Q</fullName>
    </recommendedName>
    <alternativeName>
        <fullName evidence="4">Cyclin-related protein FAM58A</fullName>
    </alternativeName>
</protein>
<evidence type="ECO:0000313" key="8">
    <source>
        <dbReference type="Proteomes" id="UP001497497"/>
    </source>
</evidence>
<gene>
    <name evidence="7" type="ORF">GSLYS_00003247001</name>
</gene>
<comment type="caution">
    <text evidence="7">The sequence shown here is derived from an EMBL/GenBank/DDBJ whole genome shotgun (WGS) entry which is preliminary data.</text>
</comment>
<dbReference type="SMART" id="SM00385">
    <property type="entry name" value="CYCLIN"/>
    <property type="match status" value="1"/>
</dbReference>
<evidence type="ECO:0000256" key="3">
    <source>
        <dbReference type="ARBA" id="ARBA00023127"/>
    </source>
</evidence>
<accession>A0AAV2H5Y2</accession>
<dbReference type="Pfam" id="PF00134">
    <property type="entry name" value="Cyclin_N"/>
    <property type="match status" value="1"/>
</dbReference>
<keyword evidence="3 5" id="KW-0195">Cyclin</keyword>
<dbReference type="AlphaFoldDB" id="A0AAV2H5Y2"/>
<dbReference type="InterPro" id="IPR013763">
    <property type="entry name" value="Cyclin-like_dom"/>
</dbReference>
<dbReference type="CDD" id="cd20534">
    <property type="entry name" value="CYCLIN_CCNM_CCNQ_rpt1"/>
    <property type="match status" value="1"/>
</dbReference>
<dbReference type="InterPro" id="IPR006671">
    <property type="entry name" value="Cyclin_N"/>
</dbReference>
<dbReference type="PANTHER" id="PTHR10026">
    <property type="entry name" value="CYCLIN"/>
    <property type="match status" value="1"/>
</dbReference>
<dbReference type="SUPFAM" id="SSF47954">
    <property type="entry name" value="Cyclin-like"/>
    <property type="match status" value="2"/>
</dbReference>
<feature type="domain" description="Cyclin-like" evidence="6">
    <location>
        <begin position="14"/>
        <end position="112"/>
    </location>
</feature>
<evidence type="ECO:0000259" key="6">
    <source>
        <dbReference type="SMART" id="SM00385"/>
    </source>
</evidence>
<dbReference type="CDD" id="cd20535">
    <property type="entry name" value="CYCLIN_CCNM_CCNQ_rpt2"/>
    <property type="match status" value="1"/>
</dbReference>
<dbReference type="GO" id="GO:0006357">
    <property type="term" value="P:regulation of transcription by RNA polymerase II"/>
    <property type="evidence" value="ECO:0007669"/>
    <property type="project" value="InterPro"/>
</dbReference>
<dbReference type="InterPro" id="IPR036915">
    <property type="entry name" value="Cyclin-like_sf"/>
</dbReference>
<keyword evidence="8" id="KW-1185">Reference proteome</keyword>
<comment type="similarity">
    <text evidence="1">Belongs to the cyclin family. Cyclin-like FAM58 subfamily.</text>
</comment>
<dbReference type="GO" id="GO:0016538">
    <property type="term" value="F:cyclin-dependent protein serine/threonine kinase regulator activity"/>
    <property type="evidence" value="ECO:0007669"/>
    <property type="project" value="InterPro"/>
</dbReference>
<dbReference type="InterPro" id="IPR048055">
    <property type="entry name" value="Cyclin-Q_first_cyclin_box"/>
</dbReference>
<evidence type="ECO:0000256" key="2">
    <source>
        <dbReference type="ARBA" id="ARBA00019501"/>
    </source>
</evidence>
<dbReference type="FunFam" id="1.10.472.10:FF:000042">
    <property type="entry name" value="FAM58A isoform 1"/>
    <property type="match status" value="1"/>
</dbReference>
<dbReference type="PIRSF" id="PIRSF028758">
    <property type="entry name" value="Cyclin, C/H/G types"/>
    <property type="match status" value="1"/>
</dbReference>
<dbReference type="Gene3D" id="1.10.472.10">
    <property type="entry name" value="Cyclin-like"/>
    <property type="match status" value="2"/>
</dbReference>
<dbReference type="InterPro" id="IPR043198">
    <property type="entry name" value="Cyclin/Ssn8"/>
</dbReference>
<dbReference type="EMBL" id="CAXITT010000042">
    <property type="protein sequence ID" value="CAL1529092.1"/>
    <property type="molecule type" value="Genomic_DNA"/>
</dbReference>
<dbReference type="Proteomes" id="UP001497497">
    <property type="component" value="Unassembled WGS sequence"/>
</dbReference>
<dbReference type="InterPro" id="IPR048053">
    <property type="entry name" value="Cyclin-Q_second_cyclin_box"/>
</dbReference>